<evidence type="ECO:0000256" key="4">
    <source>
        <dbReference type="ARBA" id="ARBA00023155"/>
    </source>
</evidence>
<name>A0AAD4NIY5_9BILA</name>
<dbReference type="InterPro" id="IPR017970">
    <property type="entry name" value="Homeobox_CS"/>
</dbReference>
<evidence type="ECO:0000256" key="5">
    <source>
        <dbReference type="ARBA" id="ARBA00023242"/>
    </source>
</evidence>
<gene>
    <name evidence="11" type="ORF">DdX_01279</name>
</gene>
<dbReference type="PROSITE" id="PS00027">
    <property type="entry name" value="HOMEOBOX_1"/>
    <property type="match status" value="1"/>
</dbReference>
<dbReference type="EMBL" id="JAKKPZ010000001">
    <property type="protein sequence ID" value="KAI1729061.1"/>
    <property type="molecule type" value="Genomic_DNA"/>
</dbReference>
<dbReference type="PROSITE" id="PS50071">
    <property type="entry name" value="HOMEOBOX_2"/>
    <property type="match status" value="1"/>
</dbReference>
<feature type="DNA-binding region" description="Homeobox" evidence="7">
    <location>
        <begin position="152"/>
        <end position="211"/>
    </location>
</feature>
<feature type="compositionally biased region" description="Polar residues" evidence="9">
    <location>
        <begin position="123"/>
        <end position="134"/>
    </location>
</feature>
<dbReference type="Pfam" id="PF00046">
    <property type="entry name" value="Homeodomain"/>
    <property type="match status" value="1"/>
</dbReference>
<keyword evidence="12" id="KW-1185">Reference proteome</keyword>
<dbReference type="InterPro" id="IPR009057">
    <property type="entry name" value="Homeodomain-like_sf"/>
</dbReference>
<feature type="domain" description="Homeobox" evidence="10">
    <location>
        <begin position="150"/>
        <end position="210"/>
    </location>
</feature>
<dbReference type="SMART" id="SM00389">
    <property type="entry name" value="HOX"/>
    <property type="match status" value="1"/>
</dbReference>
<keyword evidence="5 7" id="KW-0539">Nucleus</keyword>
<proteinExistence type="inferred from homology"/>
<dbReference type="GO" id="GO:0005634">
    <property type="term" value="C:nucleus"/>
    <property type="evidence" value="ECO:0007669"/>
    <property type="project" value="UniProtKB-SubCell"/>
</dbReference>
<evidence type="ECO:0000256" key="6">
    <source>
        <dbReference type="ARBA" id="ARBA00038449"/>
    </source>
</evidence>
<evidence type="ECO:0000256" key="1">
    <source>
        <dbReference type="ARBA" id="ARBA00004123"/>
    </source>
</evidence>
<evidence type="ECO:0000256" key="9">
    <source>
        <dbReference type="SAM" id="MobiDB-lite"/>
    </source>
</evidence>
<dbReference type="CDD" id="cd00086">
    <property type="entry name" value="homeodomain"/>
    <property type="match status" value="1"/>
</dbReference>
<evidence type="ECO:0000256" key="8">
    <source>
        <dbReference type="RuleBase" id="RU000682"/>
    </source>
</evidence>
<organism evidence="11 12">
    <name type="scientific">Ditylenchus destructor</name>
    <dbReference type="NCBI Taxonomy" id="166010"/>
    <lineage>
        <taxon>Eukaryota</taxon>
        <taxon>Metazoa</taxon>
        <taxon>Ecdysozoa</taxon>
        <taxon>Nematoda</taxon>
        <taxon>Chromadorea</taxon>
        <taxon>Rhabditida</taxon>
        <taxon>Tylenchina</taxon>
        <taxon>Tylenchomorpha</taxon>
        <taxon>Sphaerularioidea</taxon>
        <taxon>Anguinidae</taxon>
        <taxon>Anguininae</taxon>
        <taxon>Ditylenchus</taxon>
    </lineage>
</organism>
<evidence type="ECO:0000256" key="7">
    <source>
        <dbReference type="PROSITE-ProRule" id="PRU00108"/>
    </source>
</evidence>
<evidence type="ECO:0000259" key="10">
    <source>
        <dbReference type="PROSITE" id="PS50071"/>
    </source>
</evidence>
<dbReference type="Gene3D" id="1.10.10.60">
    <property type="entry name" value="Homeodomain-like"/>
    <property type="match status" value="1"/>
</dbReference>
<dbReference type="PANTHER" id="PTHR46294">
    <property type="entry name" value="SEGMENTATION PROTEIN EVEN-SKIPPED"/>
    <property type="match status" value="1"/>
</dbReference>
<dbReference type="GO" id="GO:0000978">
    <property type="term" value="F:RNA polymerase II cis-regulatory region sequence-specific DNA binding"/>
    <property type="evidence" value="ECO:0007669"/>
    <property type="project" value="TreeGrafter"/>
</dbReference>
<evidence type="ECO:0000256" key="3">
    <source>
        <dbReference type="ARBA" id="ARBA00023125"/>
    </source>
</evidence>
<comment type="caution">
    <text evidence="11">The sequence shown here is derived from an EMBL/GenBank/DDBJ whole genome shotgun (WGS) entry which is preliminary data.</text>
</comment>
<accession>A0AAD4NIY5</accession>
<dbReference type="AlphaFoldDB" id="A0AAD4NIY5"/>
<feature type="compositionally biased region" description="Low complexity" evidence="9">
    <location>
        <begin position="290"/>
        <end position="305"/>
    </location>
</feature>
<keyword evidence="3 7" id="KW-0238">DNA-binding</keyword>
<dbReference type="Proteomes" id="UP001201812">
    <property type="component" value="Unassembled WGS sequence"/>
</dbReference>
<evidence type="ECO:0000256" key="2">
    <source>
        <dbReference type="ARBA" id="ARBA00022473"/>
    </source>
</evidence>
<sequence length="305" mass="34115">MDSFKIESLIRAHDQSTQSPSRSLQASAKFHPYFNFSSASSNSIIFPNGLVTDPGISPVHLFNSVAHSANLAQNYCVPALPQNQTVECADSEHFEDIAHKSDPEGCVNASWTNKMATPNSCSKKTATIKTPTDNENVDKSSPGEYCSNDATMRRYRTAFSRDQIKILEKEFSRENYVSKVRRGELANELNLPESTIKVWFQNRRMKSKRASSMVSWPQIEQLIGSQLILQNSIYLDAWRQQSAAFAHKLYGQNQQPQQILQTMLAPLMNNGSSQNMTYAKKSMEHENSKSPPTTVPSSPSAVDKT</sequence>
<dbReference type="InterPro" id="IPR001356">
    <property type="entry name" value="HD"/>
</dbReference>
<dbReference type="InterPro" id="IPR052002">
    <property type="entry name" value="Even-skipped_HD"/>
</dbReference>
<dbReference type="SUPFAM" id="SSF46689">
    <property type="entry name" value="Homeodomain-like"/>
    <property type="match status" value="1"/>
</dbReference>
<protein>
    <submittedName>
        <fullName evidence="11">Homeobox domain-containing protein</fullName>
    </submittedName>
</protein>
<reference evidence="11" key="1">
    <citation type="submission" date="2022-01" db="EMBL/GenBank/DDBJ databases">
        <title>Genome Sequence Resource for Two Populations of Ditylenchus destructor, the Migratory Endoparasitic Phytonematode.</title>
        <authorList>
            <person name="Zhang H."/>
            <person name="Lin R."/>
            <person name="Xie B."/>
        </authorList>
    </citation>
    <scope>NUCLEOTIDE SEQUENCE</scope>
    <source>
        <strain evidence="11">BazhouSP</strain>
    </source>
</reference>
<keyword evidence="2" id="KW-0217">Developmental protein</keyword>
<dbReference type="PANTHER" id="PTHR46294:SF4">
    <property type="entry name" value="SEGMENTATION PROTEIN EVEN-SKIPPED"/>
    <property type="match status" value="1"/>
</dbReference>
<evidence type="ECO:0000313" key="12">
    <source>
        <dbReference type="Proteomes" id="UP001201812"/>
    </source>
</evidence>
<comment type="subcellular location">
    <subcellularLocation>
        <location evidence="1 7 8">Nucleus</location>
    </subcellularLocation>
</comment>
<comment type="similarity">
    <text evidence="6">Belongs to the even-skipped homeobox family.</text>
</comment>
<dbReference type="GO" id="GO:0000981">
    <property type="term" value="F:DNA-binding transcription factor activity, RNA polymerase II-specific"/>
    <property type="evidence" value="ECO:0007669"/>
    <property type="project" value="InterPro"/>
</dbReference>
<feature type="region of interest" description="Disordered" evidence="9">
    <location>
        <begin position="272"/>
        <end position="305"/>
    </location>
</feature>
<evidence type="ECO:0000313" key="11">
    <source>
        <dbReference type="EMBL" id="KAI1729061.1"/>
    </source>
</evidence>
<feature type="region of interest" description="Disordered" evidence="9">
    <location>
        <begin position="123"/>
        <end position="144"/>
    </location>
</feature>
<keyword evidence="4 7" id="KW-0371">Homeobox</keyword>